<dbReference type="InterPro" id="IPR045340">
    <property type="entry name" value="DUF6533"/>
</dbReference>
<keyword evidence="1" id="KW-0812">Transmembrane</keyword>
<gene>
    <name evidence="3" type="ORF">HGRIS_006696</name>
</gene>
<keyword evidence="1" id="KW-0472">Membrane</keyword>
<dbReference type="Proteomes" id="UP001556367">
    <property type="component" value="Unassembled WGS sequence"/>
</dbReference>
<organism evidence="3 4">
    <name type="scientific">Hohenbuehelia grisea</name>
    <dbReference type="NCBI Taxonomy" id="104357"/>
    <lineage>
        <taxon>Eukaryota</taxon>
        <taxon>Fungi</taxon>
        <taxon>Dikarya</taxon>
        <taxon>Basidiomycota</taxon>
        <taxon>Agaricomycotina</taxon>
        <taxon>Agaricomycetes</taxon>
        <taxon>Agaricomycetidae</taxon>
        <taxon>Agaricales</taxon>
        <taxon>Pleurotineae</taxon>
        <taxon>Pleurotaceae</taxon>
        <taxon>Hohenbuehelia</taxon>
    </lineage>
</organism>
<keyword evidence="1" id="KW-1133">Transmembrane helix</keyword>
<feature type="transmembrane region" description="Helical" evidence="1">
    <location>
        <begin position="125"/>
        <end position="144"/>
    </location>
</feature>
<feature type="transmembrane region" description="Helical" evidence="1">
    <location>
        <begin position="176"/>
        <end position="199"/>
    </location>
</feature>
<reference evidence="4" key="1">
    <citation type="submission" date="2024-06" db="EMBL/GenBank/DDBJ databases">
        <title>Multi-omics analyses provide insights into the biosynthesis of the anticancer antibiotic pleurotin in Hohenbuehelia grisea.</title>
        <authorList>
            <person name="Weaver J.A."/>
            <person name="Alberti F."/>
        </authorList>
    </citation>
    <scope>NUCLEOTIDE SEQUENCE [LARGE SCALE GENOMIC DNA]</scope>
    <source>
        <strain evidence="4">T-177</strain>
    </source>
</reference>
<proteinExistence type="predicted"/>
<name>A0ABR3JAB7_9AGAR</name>
<evidence type="ECO:0000313" key="3">
    <source>
        <dbReference type="EMBL" id="KAL0952423.1"/>
    </source>
</evidence>
<protein>
    <recommendedName>
        <fullName evidence="2">DUF6533 domain-containing protein</fullName>
    </recommendedName>
</protein>
<keyword evidence="4" id="KW-1185">Reference proteome</keyword>
<feature type="transmembrane region" description="Helical" evidence="1">
    <location>
        <begin position="50"/>
        <end position="71"/>
    </location>
</feature>
<sequence>MTQLSKCAEDVQLSSSILFGSEALFFYDYVLTLGDEIEFVWIAGKLSIGLILYLAARYLGLASCIISFLPVTPESSNAVTCASHYSREPAISQAPCSGVRVIAIIACEAIVAVRTWAIWSRDRWILVLLVALSIGAIVPAAITVTKDVSTKSSTQLRLISVLDGCQTATSTVGNGWVVPFAMVMMYEVVFGAVNTALVIQASAPQLRSSVTQYVFMSSPSKQFSLY</sequence>
<evidence type="ECO:0000259" key="2">
    <source>
        <dbReference type="Pfam" id="PF20151"/>
    </source>
</evidence>
<feature type="domain" description="DUF6533" evidence="2">
    <location>
        <begin position="21"/>
        <end position="62"/>
    </location>
</feature>
<comment type="caution">
    <text evidence="3">The sequence shown here is derived from an EMBL/GenBank/DDBJ whole genome shotgun (WGS) entry which is preliminary data.</text>
</comment>
<dbReference type="Pfam" id="PF20151">
    <property type="entry name" value="DUF6533"/>
    <property type="match status" value="1"/>
</dbReference>
<evidence type="ECO:0000256" key="1">
    <source>
        <dbReference type="SAM" id="Phobius"/>
    </source>
</evidence>
<accession>A0ABR3JAB7</accession>
<dbReference type="EMBL" id="JASNQZ010000010">
    <property type="protein sequence ID" value="KAL0952423.1"/>
    <property type="molecule type" value="Genomic_DNA"/>
</dbReference>
<evidence type="ECO:0000313" key="4">
    <source>
        <dbReference type="Proteomes" id="UP001556367"/>
    </source>
</evidence>